<evidence type="ECO:0000256" key="4">
    <source>
        <dbReference type="ARBA" id="ARBA00022801"/>
    </source>
</evidence>
<dbReference type="GO" id="GO:0006465">
    <property type="term" value="P:signal peptide processing"/>
    <property type="evidence" value="ECO:0007669"/>
    <property type="project" value="TreeGrafter"/>
</dbReference>
<evidence type="ECO:0000313" key="11">
    <source>
        <dbReference type="Proteomes" id="UP000836402"/>
    </source>
</evidence>
<reference evidence="9" key="2">
    <citation type="journal article" date="2019" name="IMA Fungus">
        <title>Genome sequencing and comparison of five Tilletia species to identify candidate genes for the detection of regulated species infecting wheat.</title>
        <authorList>
            <person name="Nguyen H.D.T."/>
            <person name="Sultana T."/>
            <person name="Kesanakurti P."/>
            <person name="Hambleton S."/>
        </authorList>
    </citation>
    <scope>NUCLEOTIDE SEQUENCE</scope>
    <source>
        <strain evidence="9">DAOMC 238032</strain>
    </source>
</reference>
<comment type="caution">
    <text evidence="9">The sequence shown here is derived from an EMBL/GenBank/DDBJ whole genome shotgun (WGS) entry which is preliminary data.</text>
</comment>
<accession>A0A177UKJ3</accession>
<dbReference type="Proteomes" id="UP000836402">
    <property type="component" value="Unassembled WGS sequence"/>
</dbReference>
<organism evidence="9 10">
    <name type="scientific">Tilletia caries</name>
    <name type="common">wheat bunt fungus</name>
    <dbReference type="NCBI Taxonomy" id="13290"/>
    <lineage>
        <taxon>Eukaryota</taxon>
        <taxon>Fungi</taxon>
        <taxon>Dikarya</taxon>
        <taxon>Basidiomycota</taxon>
        <taxon>Ustilaginomycotina</taxon>
        <taxon>Exobasidiomycetes</taxon>
        <taxon>Tilletiales</taxon>
        <taxon>Tilletiaceae</taxon>
        <taxon>Tilletia</taxon>
    </lineage>
</organism>
<dbReference type="AlphaFoldDB" id="A0A177UKJ3"/>
<dbReference type="InterPro" id="IPR035952">
    <property type="entry name" value="Rhomboid-like_sf"/>
</dbReference>
<protein>
    <recommendedName>
        <fullName evidence="12">Peptidase S54 rhomboid domain-containing protein</fullName>
    </recommendedName>
</protein>
<evidence type="ECO:0000256" key="5">
    <source>
        <dbReference type="ARBA" id="ARBA00022989"/>
    </source>
</evidence>
<keyword evidence="5" id="KW-1133">Transmembrane helix</keyword>
<sequence>MLAHIALRRGTGFHHLSRPTLAYPVTLLSCAPRKQAASPFLTTHGRTPASSILRPVSVPATSFDSKKGTDDKDSDKDGLPRQEPKLLVPLLVTFLGFGLVHSAAAVYSETQTQHLVEKYNLPVIRDQPETYVTTSSSTLPTLGEFCSFFASVTLEQRDAAVGNSSHGDGPANPRARSRLQDQLDKAQTHDLADKLGILWRSVVDKLSFLPRADLVHIKSAYNHVAKSYLDLTPSQRAVVPIIGINTLVFLGFRLRSAGAQAFMWRHFTHQPNSQRYYTMVTSTFAHTGFLHFAVNNFALWQFSHHFIRDPVFQEGRGKFDYALSLDPRVPHVSESGGYLPRTNLGITSESGHDPQSFWENIPSSLADYFNSTNWAGSHWTPDASPSAHFFAFWVSAGLAASFGSQLWAFARFRNARSVIISQMKAMRGSSASIQKKEALASRLQHLRTIGSAHGLGASGAMLATVGAVATCRPEDAIGIVFLPQTSVPSQTAVSGLILLDAVGLLLTLLTFPLGMPASSSIGHAAHLAGTGFGIWYASPTTTTTHLRASEGPPRIVESLPVVSISRGVMEMEAWRQHWFDWLRGRASAQKKPETKTNEGKKKEEGRSFLPSFKIGDIVSGLTSWRF</sequence>
<evidence type="ECO:0000313" key="8">
    <source>
        <dbReference type="EMBL" id="CAD6930095.1"/>
    </source>
</evidence>
<reference evidence="9" key="1">
    <citation type="submission" date="2016-04" db="EMBL/GenBank/DDBJ databases">
        <authorList>
            <person name="Nguyen H.D."/>
            <person name="Kesanakurti P."/>
            <person name="Cullis J."/>
            <person name="Levesque C.A."/>
            <person name="Hambleton S."/>
        </authorList>
    </citation>
    <scope>NUCLEOTIDE SEQUENCE</scope>
    <source>
        <strain evidence="9">DAOMC 238032</strain>
    </source>
</reference>
<reference evidence="8" key="3">
    <citation type="submission" date="2020-10" db="EMBL/GenBank/DDBJ databases">
        <authorList>
            <person name="Sedaghatjoo S."/>
        </authorList>
    </citation>
    <scope>NUCLEOTIDE SEQUENCE</scope>
    <source>
        <strain evidence="8">AZH3</strain>
    </source>
</reference>
<dbReference type="PANTHER" id="PTHR43731:SF14">
    <property type="entry name" value="PRESENILIN-ASSOCIATED RHOMBOID-LIKE PROTEIN, MITOCHONDRIAL"/>
    <property type="match status" value="1"/>
</dbReference>
<dbReference type="SUPFAM" id="SSF144091">
    <property type="entry name" value="Rhomboid-like"/>
    <property type="match status" value="2"/>
</dbReference>
<dbReference type="PANTHER" id="PTHR43731">
    <property type="entry name" value="RHOMBOID PROTEASE"/>
    <property type="match status" value="1"/>
</dbReference>
<keyword evidence="11" id="KW-1185">Reference proteome</keyword>
<feature type="compositionally biased region" description="Basic and acidic residues" evidence="7">
    <location>
        <begin position="64"/>
        <end position="81"/>
    </location>
</feature>
<dbReference type="InterPro" id="IPR050925">
    <property type="entry name" value="Rhomboid_protease_S54"/>
</dbReference>
<comment type="subcellular location">
    <subcellularLocation>
        <location evidence="1">Membrane</location>
        <topology evidence="1">Multi-pass membrane protein</topology>
    </subcellularLocation>
</comment>
<keyword evidence="3" id="KW-0812">Transmembrane</keyword>
<dbReference type="Proteomes" id="UP000077671">
    <property type="component" value="Unassembled WGS sequence"/>
</dbReference>
<comment type="similarity">
    <text evidence="2">Belongs to the peptidase S54 family.</text>
</comment>
<keyword evidence="4" id="KW-0378">Hydrolase</keyword>
<dbReference type="GO" id="GO:0004252">
    <property type="term" value="F:serine-type endopeptidase activity"/>
    <property type="evidence" value="ECO:0007669"/>
    <property type="project" value="TreeGrafter"/>
</dbReference>
<proteinExistence type="inferred from homology"/>
<evidence type="ECO:0000313" key="9">
    <source>
        <dbReference type="EMBL" id="KAE8248690.1"/>
    </source>
</evidence>
<evidence type="ECO:0000256" key="7">
    <source>
        <dbReference type="SAM" id="MobiDB-lite"/>
    </source>
</evidence>
<dbReference type="EMBL" id="LWDD02001370">
    <property type="protein sequence ID" value="KAE8248690.1"/>
    <property type="molecule type" value="Genomic_DNA"/>
</dbReference>
<gene>
    <name evidence="9" type="ORF">A4X03_0g6722</name>
    <name evidence="8" type="ORF">JKIAZH3_G8683</name>
</gene>
<dbReference type="Gene3D" id="1.20.1540.10">
    <property type="entry name" value="Rhomboid-like"/>
    <property type="match status" value="2"/>
</dbReference>
<evidence type="ECO:0008006" key="12">
    <source>
        <dbReference type="Google" id="ProtNLM"/>
    </source>
</evidence>
<name>A0A177UKJ3_9BASI</name>
<evidence type="ECO:0000313" key="10">
    <source>
        <dbReference type="Proteomes" id="UP000077671"/>
    </source>
</evidence>
<dbReference type="GO" id="GO:0016020">
    <property type="term" value="C:membrane"/>
    <property type="evidence" value="ECO:0007669"/>
    <property type="project" value="UniProtKB-SubCell"/>
</dbReference>
<feature type="region of interest" description="Disordered" evidence="7">
    <location>
        <begin position="60"/>
        <end position="81"/>
    </location>
</feature>
<keyword evidence="6" id="KW-0472">Membrane</keyword>
<evidence type="ECO:0000256" key="2">
    <source>
        <dbReference type="ARBA" id="ARBA00009045"/>
    </source>
</evidence>
<dbReference type="EMBL" id="CAJHJG010003336">
    <property type="protein sequence ID" value="CAD6930095.1"/>
    <property type="molecule type" value="Genomic_DNA"/>
</dbReference>
<evidence type="ECO:0000256" key="6">
    <source>
        <dbReference type="ARBA" id="ARBA00023136"/>
    </source>
</evidence>
<evidence type="ECO:0000256" key="1">
    <source>
        <dbReference type="ARBA" id="ARBA00004141"/>
    </source>
</evidence>
<evidence type="ECO:0000256" key="3">
    <source>
        <dbReference type="ARBA" id="ARBA00022692"/>
    </source>
</evidence>